<dbReference type="Proteomes" id="UP000663193">
    <property type="component" value="Chromosome 5"/>
</dbReference>
<dbReference type="VEuPathDB" id="FungiDB:JI435_431670"/>
<organism evidence="1 2">
    <name type="scientific">Phaeosphaeria nodorum (strain SN15 / ATCC MYA-4574 / FGSC 10173)</name>
    <name type="common">Glume blotch fungus</name>
    <name type="synonym">Parastagonospora nodorum</name>
    <dbReference type="NCBI Taxonomy" id="321614"/>
    <lineage>
        <taxon>Eukaryota</taxon>
        <taxon>Fungi</taxon>
        <taxon>Dikarya</taxon>
        <taxon>Ascomycota</taxon>
        <taxon>Pezizomycotina</taxon>
        <taxon>Dothideomycetes</taxon>
        <taxon>Pleosporomycetidae</taxon>
        <taxon>Pleosporales</taxon>
        <taxon>Pleosporineae</taxon>
        <taxon>Phaeosphaeriaceae</taxon>
        <taxon>Parastagonospora</taxon>
    </lineage>
</organism>
<protein>
    <submittedName>
        <fullName evidence="1">Uncharacterized protein</fullName>
    </submittedName>
</protein>
<dbReference type="AlphaFoldDB" id="A0A7U2EXR5"/>
<evidence type="ECO:0000313" key="2">
    <source>
        <dbReference type="Proteomes" id="UP000663193"/>
    </source>
</evidence>
<gene>
    <name evidence="1" type="ORF">JI435_431670</name>
</gene>
<dbReference type="OrthoDB" id="2157530at2759"/>
<accession>A0A7U2EXR5</accession>
<proteinExistence type="predicted"/>
<name>A0A7U2EXR5_PHANO</name>
<sequence length="333" mass="37652">MINPARAGDIASLAALTSQCRASDPRDRIFAIAQLLSNAKLRVSLVADYTLSFRHLAIGFFAHTFLVAQKSFFFDHAGLLYSTQSPSWVPVCRSDREWERALVGAIPRNIDITPFDAIATVDCMVYLDERSMVTLKEMVVAYDYQPAYSSPFVVDSATGALLMNLTHLFMFEHEPKVLPTQGSLHFYEVVTTATLEPIPRLCLFASTQLQIEVGDHVFTFPMKEQIEDYVKWEDNSYVAMPPDYHDDRFGPRGLMYLILRPMPNQQGLPAFKLVTSRIGRCATYQNMIQEHHSSVGFSQSDWPTLRNLCTLRLSEAQTNVQSTINNILKLLVD</sequence>
<reference evidence="2" key="1">
    <citation type="journal article" date="2021" name="BMC Genomics">
        <title>Chromosome-level genome assembly and manually-curated proteome of model necrotroph Parastagonospora nodorum Sn15 reveals a genome-wide trove of candidate effector homologs, and redundancy of virulence-related functions within an accessory chromosome.</title>
        <authorList>
            <person name="Bertazzoni S."/>
            <person name="Jones D.A.B."/>
            <person name="Phan H.T."/>
            <person name="Tan K.-C."/>
            <person name="Hane J.K."/>
        </authorList>
    </citation>
    <scope>NUCLEOTIDE SEQUENCE [LARGE SCALE GENOMIC DNA]</scope>
    <source>
        <strain evidence="2">SN15 / ATCC MYA-4574 / FGSC 10173)</strain>
    </source>
</reference>
<dbReference type="EMBL" id="CP069027">
    <property type="protein sequence ID" value="QRC95033.1"/>
    <property type="molecule type" value="Genomic_DNA"/>
</dbReference>
<evidence type="ECO:0000313" key="1">
    <source>
        <dbReference type="EMBL" id="QRC95033.1"/>
    </source>
</evidence>
<keyword evidence="2" id="KW-1185">Reference proteome</keyword>